<name>A0AAD6J4Y8_DREDA</name>
<organism evidence="1 2">
    <name type="scientific">Drechslerella dactyloides</name>
    <name type="common">Nematode-trapping fungus</name>
    <name type="synonym">Arthrobotrys dactyloides</name>
    <dbReference type="NCBI Taxonomy" id="74499"/>
    <lineage>
        <taxon>Eukaryota</taxon>
        <taxon>Fungi</taxon>
        <taxon>Dikarya</taxon>
        <taxon>Ascomycota</taxon>
        <taxon>Pezizomycotina</taxon>
        <taxon>Orbiliomycetes</taxon>
        <taxon>Orbiliales</taxon>
        <taxon>Orbiliaceae</taxon>
        <taxon>Drechslerella</taxon>
    </lineage>
</organism>
<protein>
    <submittedName>
        <fullName evidence="1">Uncharacterized protein</fullName>
    </submittedName>
</protein>
<comment type="caution">
    <text evidence="1">The sequence shown here is derived from an EMBL/GenBank/DDBJ whole genome shotgun (WGS) entry which is preliminary data.</text>
</comment>
<dbReference type="Proteomes" id="UP001221413">
    <property type="component" value="Unassembled WGS sequence"/>
</dbReference>
<keyword evidence="2" id="KW-1185">Reference proteome</keyword>
<dbReference type="AlphaFoldDB" id="A0AAD6J4Y8"/>
<evidence type="ECO:0000313" key="2">
    <source>
        <dbReference type="Proteomes" id="UP001221413"/>
    </source>
</evidence>
<evidence type="ECO:0000313" key="1">
    <source>
        <dbReference type="EMBL" id="KAJ6263385.1"/>
    </source>
</evidence>
<accession>A0AAD6J4Y8</accession>
<gene>
    <name evidence="1" type="ORF">Dda_1948</name>
</gene>
<proteinExistence type="predicted"/>
<reference evidence="1" key="1">
    <citation type="submission" date="2023-01" db="EMBL/GenBank/DDBJ databases">
        <title>The chitinases involved in constricting ring structure development in the nematode-trapping fungus Drechslerella dactyloides.</title>
        <authorList>
            <person name="Wang R."/>
            <person name="Zhang L."/>
            <person name="Tang P."/>
            <person name="Li S."/>
            <person name="Liang L."/>
        </authorList>
    </citation>
    <scope>NUCLEOTIDE SEQUENCE</scope>
    <source>
        <strain evidence="1">YMF1.00031</strain>
    </source>
</reference>
<dbReference type="EMBL" id="JAQGDS010000002">
    <property type="protein sequence ID" value="KAJ6263385.1"/>
    <property type="molecule type" value="Genomic_DNA"/>
</dbReference>
<sequence>MLERQFSTTGQAVGWAKFARGKLGGKGVLLDTNILSLILESNKLDGWLRKTASHSQIATCRLNLLEHISSSVIIMDTEHDEIIAGLKAKGVHTIDGPCQSADSTSLACRVLREEFEHQAVEGHVVGWRGKMKQSRVDLAFACEGHTKGFAFVTADANFQAHFAHGLQNEGITTYVVPAGWLRASMVGSPAPYIASK</sequence>